<dbReference type="EC" id="3.2.1.2" evidence="4"/>
<keyword evidence="2 4" id="KW-0119">Carbohydrate metabolism</keyword>
<dbReference type="PANTHER" id="PTHR31352">
    <property type="entry name" value="BETA-AMYLASE 1, CHLOROPLASTIC"/>
    <property type="match status" value="1"/>
</dbReference>
<dbReference type="Gene3D" id="3.20.20.80">
    <property type="entry name" value="Glycosidases"/>
    <property type="match status" value="1"/>
</dbReference>
<comment type="caution">
    <text evidence="5">The sequence shown here is derived from an EMBL/GenBank/DDBJ whole genome shotgun (WGS) entry which is preliminary data.</text>
</comment>
<keyword evidence="4" id="KW-0378">Hydrolase</keyword>
<evidence type="ECO:0000256" key="4">
    <source>
        <dbReference type="RuleBase" id="RU000509"/>
    </source>
</evidence>
<proteinExistence type="inferred from homology"/>
<dbReference type="AlphaFoldDB" id="A0A8T2QJ42"/>
<evidence type="ECO:0000256" key="3">
    <source>
        <dbReference type="ARBA" id="ARBA00023326"/>
    </source>
</evidence>
<comment type="similarity">
    <text evidence="1 4">Belongs to the glycosyl hydrolase 14 family.</text>
</comment>
<gene>
    <name evidence="5" type="ORF">KP509_34G013300</name>
</gene>
<keyword evidence="4" id="KW-0326">Glycosidase</keyword>
<dbReference type="Pfam" id="PF01373">
    <property type="entry name" value="Glyco_hydro_14"/>
    <property type="match status" value="1"/>
</dbReference>
<dbReference type="EMBL" id="CM035439">
    <property type="protein sequence ID" value="KAH7283555.1"/>
    <property type="molecule type" value="Genomic_DNA"/>
</dbReference>
<comment type="catalytic activity">
    <reaction evidence="4">
        <text>Hydrolysis of (1-&gt;4)-alpha-D-glucosidic linkages in polysaccharides so as to remove successive maltose units from the non-reducing ends of the chains.</text>
        <dbReference type="EC" id="3.2.1.2"/>
    </reaction>
</comment>
<dbReference type="InterPro" id="IPR017853">
    <property type="entry name" value="GH"/>
</dbReference>
<dbReference type="GO" id="GO:0016161">
    <property type="term" value="F:beta-amylase activity"/>
    <property type="evidence" value="ECO:0007669"/>
    <property type="project" value="UniProtKB-EC"/>
</dbReference>
<organism evidence="5 6">
    <name type="scientific">Ceratopteris richardii</name>
    <name type="common">Triangle waterfern</name>
    <dbReference type="NCBI Taxonomy" id="49495"/>
    <lineage>
        <taxon>Eukaryota</taxon>
        <taxon>Viridiplantae</taxon>
        <taxon>Streptophyta</taxon>
        <taxon>Embryophyta</taxon>
        <taxon>Tracheophyta</taxon>
        <taxon>Polypodiopsida</taxon>
        <taxon>Polypodiidae</taxon>
        <taxon>Polypodiales</taxon>
        <taxon>Pteridineae</taxon>
        <taxon>Pteridaceae</taxon>
        <taxon>Parkerioideae</taxon>
        <taxon>Ceratopteris</taxon>
    </lineage>
</organism>
<dbReference type="OrthoDB" id="1660156at2759"/>
<dbReference type="SUPFAM" id="SSF51445">
    <property type="entry name" value="(Trans)glycosidases"/>
    <property type="match status" value="1"/>
</dbReference>
<evidence type="ECO:0000256" key="1">
    <source>
        <dbReference type="ARBA" id="ARBA00005652"/>
    </source>
</evidence>
<evidence type="ECO:0000256" key="2">
    <source>
        <dbReference type="ARBA" id="ARBA00023277"/>
    </source>
</evidence>
<evidence type="ECO:0000313" key="6">
    <source>
        <dbReference type="Proteomes" id="UP000825935"/>
    </source>
</evidence>
<protein>
    <recommendedName>
        <fullName evidence="4">Beta-amylase</fullName>
        <ecNumber evidence="4">3.2.1.2</ecNumber>
    </recommendedName>
</protein>
<dbReference type="PANTHER" id="PTHR31352:SF31">
    <property type="entry name" value="BETA-AMYLASE 1, CHLOROPLASTIC"/>
    <property type="match status" value="1"/>
</dbReference>
<keyword evidence="6" id="KW-1185">Reference proteome</keyword>
<reference evidence="5" key="1">
    <citation type="submission" date="2021-08" db="EMBL/GenBank/DDBJ databases">
        <title>WGS assembly of Ceratopteris richardii.</title>
        <authorList>
            <person name="Marchant D.B."/>
            <person name="Chen G."/>
            <person name="Jenkins J."/>
            <person name="Shu S."/>
            <person name="Leebens-Mack J."/>
            <person name="Grimwood J."/>
            <person name="Schmutz J."/>
            <person name="Soltis P."/>
            <person name="Soltis D."/>
            <person name="Chen Z.-H."/>
        </authorList>
    </citation>
    <scope>NUCLEOTIDE SEQUENCE</scope>
    <source>
        <strain evidence="5">Whitten #5841</strain>
        <tissue evidence="5">Leaf</tissue>
    </source>
</reference>
<name>A0A8T2QJ42_CERRI</name>
<accession>A0A8T2QJ42</accession>
<dbReference type="Proteomes" id="UP000825935">
    <property type="component" value="Chromosome 34"/>
</dbReference>
<keyword evidence="3 4" id="KW-0624">Polysaccharide degradation</keyword>
<dbReference type="GO" id="GO:0000272">
    <property type="term" value="P:polysaccharide catabolic process"/>
    <property type="evidence" value="ECO:0007669"/>
    <property type="project" value="UniProtKB-KW"/>
</dbReference>
<sequence>MMVCVRLPEAAEMVRFWLPGATARAKFLRSSMWRICLAFCWTSKQQRQSNHARIISRRSQLPFHQKKKKHGARHFCRRGFSVRGLVEATKRQPRSIVDVCLPCSPSLFEDGDLFLQQKVHRDSRSVIRRGPEAGVPVYVMLPLDSINPHNNTINRRRAMDASLLALKSAGVEGVMLDVWWGR</sequence>
<evidence type="ECO:0000313" key="5">
    <source>
        <dbReference type="EMBL" id="KAH7283555.1"/>
    </source>
</evidence>
<dbReference type="InterPro" id="IPR001554">
    <property type="entry name" value="Glyco_hydro_14"/>
</dbReference>